<feature type="compositionally biased region" description="Polar residues" evidence="2">
    <location>
        <begin position="1991"/>
        <end position="2012"/>
    </location>
</feature>
<dbReference type="Gene3D" id="3.30.810.10">
    <property type="entry name" value="2-Layer Sandwich"/>
    <property type="match status" value="1"/>
</dbReference>
<evidence type="ECO:0000256" key="1">
    <source>
        <dbReference type="PROSITE-ProRule" id="PRU00781"/>
    </source>
</evidence>
<feature type="compositionally biased region" description="Polar residues" evidence="2">
    <location>
        <begin position="1316"/>
        <end position="1325"/>
    </location>
</feature>
<feature type="region of interest" description="Disordered" evidence="2">
    <location>
        <begin position="2536"/>
        <end position="2556"/>
    </location>
</feature>
<evidence type="ECO:0000256" key="2">
    <source>
        <dbReference type="SAM" id="MobiDB-lite"/>
    </source>
</evidence>
<feature type="compositionally biased region" description="Low complexity" evidence="2">
    <location>
        <begin position="2536"/>
        <end position="2546"/>
    </location>
</feature>
<keyword evidence="1 4" id="KW-0418">Kinase</keyword>
<feature type="region of interest" description="Disordered" evidence="2">
    <location>
        <begin position="95"/>
        <end position="118"/>
    </location>
</feature>
<feature type="region of interest" description="Disordered" evidence="2">
    <location>
        <begin position="133"/>
        <end position="176"/>
    </location>
</feature>
<feature type="region of interest" description="Disordered" evidence="2">
    <location>
        <begin position="1"/>
        <end position="77"/>
    </location>
</feature>
<feature type="compositionally biased region" description="Low complexity" evidence="2">
    <location>
        <begin position="402"/>
        <end position="416"/>
    </location>
</feature>
<keyword evidence="1" id="KW-0808">Transferase</keyword>
<feature type="compositionally biased region" description="Low complexity" evidence="2">
    <location>
        <begin position="2013"/>
        <end position="2063"/>
    </location>
</feature>
<dbReference type="EMBL" id="DF196790">
    <property type="protein sequence ID" value="GAC77114.1"/>
    <property type="molecule type" value="Genomic_DNA"/>
</dbReference>
<dbReference type="OrthoDB" id="158357at2759"/>
<dbReference type="GO" id="GO:0000285">
    <property type="term" value="F:1-phosphatidylinositol-3-phosphate 5-kinase activity"/>
    <property type="evidence" value="ECO:0007669"/>
    <property type="project" value="TreeGrafter"/>
</dbReference>
<dbReference type="InterPro" id="IPR027484">
    <property type="entry name" value="PInositol-4-P-5-kinase_N"/>
</dbReference>
<feature type="compositionally biased region" description="Polar residues" evidence="2">
    <location>
        <begin position="1957"/>
        <end position="1981"/>
    </location>
</feature>
<feature type="region of interest" description="Disordered" evidence="2">
    <location>
        <begin position="959"/>
        <end position="983"/>
    </location>
</feature>
<dbReference type="Proteomes" id="UP000011976">
    <property type="component" value="Unassembled WGS sequence"/>
</dbReference>
<dbReference type="InterPro" id="IPR027483">
    <property type="entry name" value="PInositol-4-P-4/5-kinase_C_sf"/>
</dbReference>
<gene>
    <name evidence="4" type="ORF">PANT_24c00056</name>
</gene>
<feature type="compositionally biased region" description="Polar residues" evidence="2">
    <location>
        <begin position="2087"/>
        <end position="2099"/>
    </location>
</feature>
<feature type="compositionally biased region" description="Polar residues" evidence="2">
    <location>
        <begin position="1009"/>
        <end position="1018"/>
    </location>
</feature>
<evidence type="ECO:0000259" key="3">
    <source>
        <dbReference type="PROSITE" id="PS51455"/>
    </source>
</evidence>
<protein>
    <submittedName>
        <fullName evidence="4">Phosphatidylinositol-4-phosphate 5-kinase</fullName>
    </submittedName>
</protein>
<feature type="compositionally biased region" description="Low complexity" evidence="2">
    <location>
        <begin position="147"/>
        <end position="158"/>
    </location>
</feature>
<feature type="region of interest" description="Disordered" evidence="2">
    <location>
        <begin position="887"/>
        <end position="910"/>
    </location>
</feature>
<feature type="region of interest" description="Disordered" evidence="2">
    <location>
        <begin position="399"/>
        <end position="423"/>
    </location>
</feature>
<dbReference type="STRING" id="1151754.M9M0Q1"/>
<feature type="compositionally biased region" description="Low complexity" evidence="2">
    <location>
        <begin position="832"/>
        <end position="841"/>
    </location>
</feature>
<dbReference type="SMART" id="SM00330">
    <property type="entry name" value="PIPKc"/>
    <property type="match status" value="1"/>
</dbReference>
<proteinExistence type="predicted"/>
<feature type="compositionally biased region" description="Polar residues" evidence="2">
    <location>
        <begin position="522"/>
        <end position="535"/>
    </location>
</feature>
<name>M9M0Q1_PSEA3</name>
<reference evidence="5" key="1">
    <citation type="journal article" date="2013" name="Genome Announc.">
        <title>Genome sequence of the basidiomycetous yeast Pseudozyma antarctica T-34, a producer of the glycolipid biosurfactants mannosylerythritol lipids.</title>
        <authorList>
            <person name="Morita T."/>
            <person name="Koike H."/>
            <person name="Koyama Y."/>
            <person name="Hagiwara H."/>
            <person name="Ito E."/>
            <person name="Fukuoka T."/>
            <person name="Imura T."/>
            <person name="Machida M."/>
            <person name="Kitamoto D."/>
        </authorList>
    </citation>
    <scope>NUCLEOTIDE SEQUENCE [LARGE SCALE GENOMIC DNA]</scope>
    <source>
        <strain evidence="5">T-34</strain>
    </source>
</reference>
<dbReference type="SUPFAM" id="SSF56104">
    <property type="entry name" value="SAICAR synthase-like"/>
    <property type="match status" value="1"/>
</dbReference>
<feature type="region of interest" description="Disordered" evidence="2">
    <location>
        <begin position="1552"/>
        <end position="1575"/>
    </location>
</feature>
<feature type="region of interest" description="Disordered" evidence="2">
    <location>
        <begin position="452"/>
        <end position="538"/>
    </location>
</feature>
<dbReference type="PANTHER" id="PTHR45748:SF7">
    <property type="entry name" value="1-PHOSPHATIDYLINOSITOL 3-PHOSPHATE 5-KINASE-RELATED"/>
    <property type="match status" value="1"/>
</dbReference>
<dbReference type="InterPro" id="IPR002498">
    <property type="entry name" value="PInositol-4-P-4/5-kinase_core"/>
</dbReference>
<feature type="region of interest" description="Disordered" evidence="2">
    <location>
        <begin position="647"/>
        <end position="708"/>
    </location>
</feature>
<dbReference type="GO" id="GO:0005524">
    <property type="term" value="F:ATP binding"/>
    <property type="evidence" value="ECO:0007669"/>
    <property type="project" value="UniProtKB-UniRule"/>
</dbReference>
<feature type="region of interest" description="Disordered" evidence="2">
    <location>
        <begin position="789"/>
        <end position="871"/>
    </location>
</feature>
<feature type="region of interest" description="Disordered" evidence="2">
    <location>
        <begin position="1286"/>
        <end position="1328"/>
    </location>
</feature>
<feature type="compositionally biased region" description="Acidic residues" evidence="2">
    <location>
        <begin position="1847"/>
        <end position="1865"/>
    </location>
</feature>
<feature type="compositionally biased region" description="Basic and acidic residues" evidence="2">
    <location>
        <begin position="1291"/>
        <end position="1310"/>
    </location>
</feature>
<feature type="compositionally biased region" description="Polar residues" evidence="2">
    <location>
        <begin position="99"/>
        <end position="116"/>
    </location>
</feature>
<feature type="compositionally biased region" description="Polar residues" evidence="2">
    <location>
        <begin position="1230"/>
        <end position="1239"/>
    </location>
</feature>
<feature type="region of interest" description="Disordered" evidence="2">
    <location>
        <begin position="1229"/>
        <end position="1257"/>
    </location>
</feature>
<feature type="compositionally biased region" description="Low complexity" evidence="2">
    <location>
        <begin position="2342"/>
        <end position="2363"/>
    </location>
</feature>
<accession>M9M0Q1</accession>
<evidence type="ECO:0000313" key="4">
    <source>
        <dbReference type="EMBL" id="GAC77114.1"/>
    </source>
</evidence>
<dbReference type="GO" id="GO:0046854">
    <property type="term" value="P:phosphatidylinositol phosphate biosynthetic process"/>
    <property type="evidence" value="ECO:0007669"/>
    <property type="project" value="TreeGrafter"/>
</dbReference>
<feature type="compositionally biased region" description="Polar residues" evidence="2">
    <location>
        <begin position="2309"/>
        <end position="2321"/>
    </location>
</feature>
<feature type="region of interest" description="Disordered" evidence="2">
    <location>
        <begin position="2309"/>
        <end position="2363"/>
    </location>
</feature>
<dbReference type="Gene3D" id="3.30.800.10">
    <property type="entry name" value="Phosphatidylinositol Phosphate Kinase II Beta"/>
    <property type="match status" value="1"/>
</dbReference>
<dbReference type="PROSITE" id="PS51455">
    <property type="entry name" value="PIPK"/>
    <property type="match status" value="1"/>
</dbReference>
<feature type="domain" description="PIPK" evidence="3">
    <location>
        <begin position="2046"/>
        <end position="2511"/>
    </location>
</feature>
<keyword evidence="1" id="KW-0067">ATP-binding</keyword>
<organism evidence="4 5">
    <name type="scientific">Pseudozyma antarctica (strain T-34)</name>
    <name type="common">Yeast</name>
    <name type="synonym">Candida antarctica</name>
    <dbReference type="NCBI Taxonomy" id="1151754"/>
    <lineage>
        <taxon>Eukaryota</taxon>
        <taxon>Fungi</taxon>
        <taxon>Dikarya</taxon>
        <taxon>Basidiomycota</taxon>
        <taxon>Ustilaginomycotina</taxon>
        <taxon>Ustilaginomycetes</taxon>
        <taxon>Ustilaginales</taxon>
        <taxon>Ustilaginaceae</taxon>
        <taxon>Moesziomyces</taxon>
    </lineage>
</organism>
<feature type="compositionally biased region" description="Low complexity" evidence="2">
    <location>
        <begin position="467"/>
        <end position="507"/>
    </location>
</feature>
<feature type="compositionally biased region" description="Low complexity" evidence="2">
    <location>
        <begin position="1"/>
        <end position="26"/>
    </location>
</feature>
<dbReference type="GO" id="GO:0000329">
    <property type="term" value="C:fungal-type vacuole membrane"/>
    <property type="evidence" value="ECO:0007669"/>
    <property type="project" value="TreeGrafter"/>
</dbReference>
<feature type="compositionally biased region" description="Polar residues" evidence="2">
    <location>
        <begin position="1247"/>
        <end position="1257"/>
    </location>
</feature>
<evidence type="ECO:0000313" key="5">
    <source>
        <dbReference type="Proteomes" id="UP000011976"/>
    </source>
</evidence>
<dbReference type="GO" id="GO:0010008">
    <property type="term" value="C:endosome membrane"/>
    <property type="evidence" value="ECO:0007669"/>
    <property type="project" value="TreeGrafter"/>
</dbReference>
<dbReference type="Pfam" id="PF01504">
    <property type="entry name" value="PIP5K"/>
    <property type="match status" value="1"/>
</dbReference>
<feature type="compositionally biased region" description="Polar residues" evidence="2">
    <location>
        <begin position="821"/>
        <end position="831"/>
    </location>
</feature>
<feature type="compositionally biased region" description="Polar residues" evidence="2">
    <location>
        <begin position="675"/>
        <end position="685"/>
    </location>
</feature>
<sequence length="2556" mass="272017">MITQPPRAGPSASSPTSPASRNAASPQQRSPITPGRYRAHASVHQAFPSPSSPRSRRPSIVETVDGASSSNSPSSNWQASIELSLTTRRRLIRKPLPQIPSSHNADSIHPSDTASGLISPATLDAQCQRADSWWPDSLPQKHSAPLSSTSQAANTSANPHTPALDPQQPDNPGLDDQSLQHLLSILHYAALPSEGASASTQEDGTIGRNNVVVSATGTYKRQSHLNGTPASASKGAEHQVQYVLDQATLDSLYHALQAAFRHLSQKQVLGALQRTASIRWRAEAQLRNATAAQAAETTASSSRWTRFAWPAAALGKAYKEAQRSILPPLPGQSAFVGFESASQIHMAQDAYTGLYLDPDHRVRKRDVAVRILSNAIWFVRNYGPAAGVETLDASAPATTALDQASSPSDPASQDAAGELMPPSLSSIRRTSENLLKKNAGLPTFLSKSSATTALSGTATPESARSDAAANPEATATSPSTAATPESLSIASSVSSPQVPVVPASESALDTASTALPPPETGATATPDPSTKNNNVGGEKSKAVEHLASLSAAVGAAMRQRAQQATAAAVAHGGAPEDWIDAPPTTTGARRPSLHTFVSRSEAEAAETDALEKAEKDYLDEIGQGCNEWAKMVVCRLCASISVKGDDASGTIRHRRSGTVTARDAAKARTEGADTSVGSSLSTRSDMTAKAAKVSSRSSDDLSPADDTHEAVAWKPDVYEGAELLSHLGEHRPGVSLQDEDQRVRLVGGSFVCRVGSEEQRQALFELLELGLYVGMSMLLESSFLTDSDAARPKPVKIPTRTTSAVEPPSRGASLAPPFVRTRSSSQATIDGSQRSVSGSSSTREPHQSDLNADADGQSHGVDLAPSKPAPRKWTKSLWGMLGQHPHDAADAEAEASIARSGMGDCHEAHSHRSALTMHRYHTEDDASTLSSTRKALFKTGEEPKQSIAARKAALFASVSNNSAPPTPQGLRGSASNANGSANKPHRLVGRLINAFARPNADAPQKDVQHPTSAASSLARSRDTDIHPPTSAQSGVATHLSSCRSQAQLIRTRPETIFPVTSPSPAALSTSPELSLLQCYQYQQGPQHRLFPSTAYLTAFYRLQALRFLADQPGEHVTFASPSHGISASGDLLPFVGVQKQASSAWSVISSRSQQPQPTQLAATPIQLLSYELLSGDGSAVGLCREEVAFYQRLSNNRDVPLGQVVEELSIRACALEADRDTMLKVHDSRIASSKQNASSAKDRTGQPVAQRQGNNSVYGMPEQRLHFVHGQCRIRIVATVMPPSVCGDESEAPHDTVFEDKVKPKEKGPEVDVASRSPSLQASASRDSDVSAIAAASHTDKEAAKTAFAVAETAVRAAETGASQLLIDQKGSGSTSGIWMWNASAKSGWQGQAVPMSESTYLLSFARYLEAVSYHPALRRAAGLEPVNTKAYGGLSNVQQQLRQGRSEDARSIAEGPNLLRFFRSGRSLVKVQVQPLVVYDLHIEGPCLKTSSDRRRERKQKQAQAEKRRFKQLAEETRLEIQRFFASIKRNTTRLEDVFVSRELDEAGRTIRSKTGAPIPSADAKPAPAVGAAASSSDSTISDQLAQPLTFLTNLRASLRADEFELYEALQRTLFLDGINDIRKAFADRAKSAKNRLAAWTKKHLSKKEQADFGSCVYDEPEYIKAGLRAFPGSCYIIRDDEPLSIIAFSLSSRDFRAEMGTLGDRKHDADGYMGSSNDEHVKQWRSGVVDGGQSAAGAGGSIISTAGSTDTSTTASSAMSLLKDRSMRKVPLSQLDPDTDEVFFDAEPVRAALKRKKRARESSILSMTLRRVGSTISDSRGASYQTLTANSLPASSASSLKGRNDDDDDDDDDDEDDDDEDDGEGRGKNLKVTGDGRSRRSSVASGSRLEVGSPARDLDATPSRRTSAARFDNRSPSPSPNRPELRNSGSVSALRRTFELRSQASFSSIPDRKSSIQAGTASTISTTSKETAFQAQVTPISGRPASLATIFSSGQPGLETPNSRTSNFTGASAPRAIPRTAPASRRPSGAAGAAGPSAAEIGLSVDDLPSLSDDGSSSSSRSPRKHGAQPSNKSEGVAGADAHSMVSNSTLPGSQAAESPHIKHNLVHGTTKISCVSWFAEEFAALRERWGVEHDFAHSLARCSPWAATGGKSKSAFFKTADERFIAKQLLTVWSVDEKEAFLEFAPAYIRYMMNSAVNACPTLLVKIAGVYSIKIKDTKSGETKLKMNVMLLENLWAGDGGKSIRFDLKGIRDRKVKLSAQQQQDLEQAATQAAAEGQPLVNVPGATQGAATAAWSAGVQAAASSTVKAHSGDSQKAGTSEPAGSKGATSPGSADESSKSAVNGAAAAAESEAKPAPGSSAVWWDSEWISRYRHRAFVPETQKELFYRALQNDTRFLTASNVMDYSLLLGVMERPIRADDMYPAPARAAGGVANVHEAEGDADEVEDAAERPSFRCRIVDFLGAFTLAKQLESSSKKALKAQDAKANVTILPPSEYASRFLSALDSYFIGTPSHPRLDARYGFDRMCDDTARAAGSEGSGASAVRQPRLASVL</sequence>
<feature type="region of interest" description="Disordered" evidence="2">
    <location>
        <begin position="999"/>
        <end position="1037"/>
    </location>
</feature>
<dbReference type="PANTHER" id="PTHR45748">
    <property type="entry name" value="1-PHOSPHATIDYLINOSITOL 3-PHOSPHATE 5-KINASE-RELATED"/>
    <property type="match status" value="1"/>
</dbReference>
<keyword evidence="1" id="KW-0547">Nucleotide-binding</keyword>
<feature type="compositionally biased region" description="Low complexity" evidence="2">
    <location>
        <begin position="1562"/>
        <end position="1575"/>
    </location>
</feature>
<feature type="region of interest" description="Disordered" evidence="2">
    <location>
        <begin position="1829"/>
        <end position="2099"/>
    </location>
</feature>
<feature type="compositionally biased region" description="Low complexity" evidence="2">
    <location>
        <begin position="1829"/>
        <end position="1842"/>
    </location>
</feature>